<dbReference type="GO" id="GO:0140647">
    <property type="term" value="P:P450-containing electron transport chain"/>
    <property type="evidence" value="ECO:0007669"/>
    <property type="project" value="InterPro"/>
</dbReference>
<dbReference type="InterPro" id="IPR056585">
    <property type="entry name" value="Leprecan_dom"/>
</dbReference>
<feature type="domain" description="2Fe-2S ferredoxin-type" evidence="9">
    <location>
        <begin position="45"/>
        <end position="147"/>
    </location>
</feature>
<evidence type="ECO:0000256" key="7">
    <source>
        <dbReference type="ARBA" id="ARBA00023180"/>
    </source>
</evidence>
<dbReference type="SUPFAM" id="SSF54292">
    <property type="entry name" value="2Fe-2S ferredoxin-like"/>
    <property type="match status" value="1"/>
</dbReference>
<dbReference type="PANTHER" id="PTHR13986:SF8">
    <property type="entry name" value="PROLYL 3-HYDROXYLASE 1-LIKE PROTEIN"/>
    <property type="match status" value="1"/>
</dbReference>
<dbReference type="InterPro" id="IPR012675">
    <property type="entry name" value="Beta-grasp_dom_sf"/>
</dbReference>
<evidence type="ECO:0000256" key="5">
    <source>
        <dbReference type="ARBA" id="ARBA00023004"/>
    </source>
</evidence>
<dbReference type="InterPro" id="IPR001041">
    <property type="entry name" value="2Fe-2S_ferredoxin-type"/>
</dbReference>
<dbReference type="InterPro" id="IPR052284">
    <property type="entry name" value="Collagen_mod_leprecan"/>
</dbReference>
<evidence type="ECO:0000259" key="9">
    <source>
        <dbReference type="PROSITE" id="PS51085"/>
    </source>
</evidence>
<dbReference type="CDD" id="cd00207">
    <property type="entry name" value="fer2"/>
    <property type="match status" value="1"/>
</dbReference>
<keyword evidence="2" id="KW-0001">2Fe-2S</keyword>
<comment type="similarity">
    <text evidence="1">Belongs to the leprecan family.</text>
</comment>
<comment type="cofactor">
    <cofactor evidence="8">
        <name>[2Fe-2S] cluster</name>
        <dbReference type="ChEBI" id="CHEBI:190135"/>
    </cofactor>
</comment>
<reference evidence="11" key="1">
    <citation type="submission" date="2024-02" db="UniProtKB">
        <authorList>
            <consortium name="WormBaseParasite"/>
        </authorList>
    </citation>
    <scope>IDENTIFICATION</scope>
</reference>
<dbReference type="PROSITE" id="PS51085">
    <property type="entry name" value="2FE2S_FER_2"/>
    <property type="match status" value="1"/>
</dbReference>
<keyword evidence="6" id="KW-0411">Iron-sulfur</keyword>
<evidence type="ECO:0000256" key="6">
    <source>
        <dbReference type="ARBA" id="ARBA00023014"/>
    </source>
</evidence>
<keyword evidence="7" id="KW-0325">Glycoprotein</keyword>
<dbReference type="Pfam" id="PF00111">
    <property type="entry name" value="Fer2"/>
    <property type="match status" value="1"/>
</dbReference>
<dbReference type="InterPro" id="IPR036010">
    <property type="entry name" value="2Fe-2S_ferredoxin-like_sf"/>
</dbReference>
<evidence type="ECO:0000256" key="8">
    <source>
        <dbReference type="ARBA" id="ARBA00034078"/>
    </source>
</evidence>
<evidence type="ECO:0000313" key="11">
    <source>
        <dbReference type="WBParaSite" id="TCONS_00010392.p1"/>
    </source>
</evidence>
<keyword evidence="4" id="KW-0732">Signal</keyword>
<dbReference type="GO" id="GO:0030199">
    <property type="term" value="P:collagen fibril organization"/>
    <property type="evidence" value="ECO:0007669"/>
    <property type="project" value="TreeGrafter"/>
</dbReference>
<dbReference type="Pfam" id="PF23557">
    <property type="entry name" value="TPR_leprecan"/>
    <property type="match status" value="1"/>
</dbReference>
<dbReference type="GO" id="GO:0051537">
    <property type="term" value="F:2 iron, 2 sulfur cluster binding"/>
    <property type="evidence" value="ECO:0007669"/>
    <property type="project" value="UniProtKB-KW"/>
</dbReference>
<organism evidence="10 11">
    <name type="scientific">Strongyloides stercoralis</name>
    <name type="common">Threadworm</name>
    <dbReference type="NCBI Taxonomy" id="6248"/>
    <lineage>
        <taxon>Eukaryota</taxon>
        <taxon>Metazoa</taxon>
        <taxon>Ecdysozoa</taxon>
        <taxon>Nematoda</taxon>
        <taxon>Chromadorea</taxon>
        <taxon>Rhabditida</taxon>
        <taxon>Tylenchina</taxon>
        <taxon>Panagrolaimomorpha</taxon>
        <taxon>Strongyloidoidea</taxon>
        <taxon>Strongyloididae</taxon>
        <taxon>Strongyloides</taxon>
    </lineage>
</organism>
<dbReference type="PRINTS" id="PR00355">
    <property type="entry name" value="ADRENODOXIN"/>
</dbReference>
<dbReference type="GO" id="GO:0005518">
    <property type="term" value="F:collagen binding"/>
    <property type="evidence" value="ECO:0007669"/>
    <property type="project" value="TreeGrafter"/>
</dbReference>
<dbReference type="GO" id="GO:0005783">
    <property type="term" value="C:endoplasmic reticulum"/>
    <property type="evidence" value="ECO:0007669"/>
    <property type="project" value="TreeGrafter"/>
</dbReference>
<dbReference type="WBParaSite" id="TCONS_00010392.p1">
    <property type="protein sequence ID" value="TCONS_00010392.p1"/>
    <property type="gene ID" value="XLOC_003485"/>
</dbReference>
<dbReference type="PROSITE" id="PS00814">
    <property type="entry name" value="ADX"/>
    <property type="match status" value="1"/>
</dbReference>
<dbReference type="InterPro" id="IPR018298">
    <property type="entry name" value="Adrenodoxin_Fe-S_BS"/>
</dbReference>
<dbReference type="AlphaFoldDB" id="A0AAF5DDA6"/>
<accession>A0AAF5DDA6</accession>
<evidence type="ECO:0000256" key="3">
    <source>
        <dbReference type="ARBA" id="ARBA00022723"/>
    </source>
</evidence>
<evidence type="ECO:0000256" key="4">
    <source>
        <dbReference type="ARBA" id="ARBA00022729"/>
    </source>
</evidence>
<dbReference type="PANTHER" id="PTHR13986">
    <property type="entry name" value="PROTEIN LYSINE HYDROXYLATION COMPLEX COMPONENT"/>
    <property type="match status" value="1"/>
</dbReference>
<evidence type="ECO:0000256" key="2">
    <source>
        <dbReference type="ARBA" id="ARBA00022714"/>
    </source>
</evidence>
<name>A0AAF5DDA6_STRER</name>
<dbReference type="Proteomes" id="UP000035681">
    <property type="component" value="Unplaced"/>
</dbReference>
<evidence type="ECO:0000313" key="10">
    <source>
        <dbReference type="Proteomes" id="UP000035681"/>
    </source>
</evidence>
<dbReference type="GO" id="GO:0046872">
    <property type="term" value="F:metal ion binding"/>
    <property type="evidence" value="ECO:0007669"/>
    <property type="project" value="UniProtKB-KW"/>
</dbReference>
<protein>
    <submittedName>
        <fullName evidence="11">Prolyl 4-hydroxylase alpha-subunit N-terminal domain-containing protein</fullName>
    </submittedName>
</protein>
<dbReference type="InterPro" id="IPR001055">
    <property type="entry name" value="Adrenodoxin-like"/>
</dbReference>
<dbReference type="InterPro" id="IPR011990">
    <property type="entry name" value="TPR-like_helical_dom_sf"/>
</dbReference>
<dbReference type="Gene3D" id="1.25.40.10">
    <property type="entry name" value="Tetratricopeptide repeat domain"/>
    <property type="match status" value="2"/>
</dbReference>
<keyword evidence="3" id="KW-0479">Metal-binding</keyword>
<keyword evidence="10" id="KW-1185">Reference proteome</keyword>
<sequence>MKSLFLKFPILPRYTSSFFRRLTLTQSLKNGEFEWIDPKDDNETVNITYVLRNGTEKHIKGKIGDNVMYLAHRYGIELEGACEASLACSTCHVYVDGNYFNKLPEPKEEEEDMLDLAPVVKSTSRLSCQIILCKELDGIKVTLPKMTRNFYVDGHKCYIKLYVLKECLCLKIYLAMLFIKSFNLFIFILTILLPCLSYCTPEEPEITFENLYVYGKSAYSDKNWGDCIAFMLKALEDFNFYMSEKLWCRQKCAKEIAGLKENHKVDDDTSLLFHSLMYSQAQKALCLFRCQIWKFTEERPPMKKFEVYEDFQNGKPYEYLHFCYYKLGDLERAVKYSYTAVVGNSKNEDALISLKYYMEQDNYKKEMLIDALRKQYEESYMNGVEAYNNKEWNHCIYWFESSLTELWEEEERCRLTCEDRIDFSSIENDNPEISIVFTSIYYSVISCQNKCIEKLSKVNGHKISNFLSSYFEYLHVCFYNENRGRDVGQSIENAILLNPSNMVSRQNKLFYMNTYKDYNNDELFIPSQKIVDYYTRYQNEKKFLMFVNEKFRYENLWFTAPTDKSIMDWSVDIKDYFDYSQLSKAIISDDECELLKLSSELEYLKAKNKFHKDELLQEIVERISQKYETTVIFKSLHCNEEIECKRSGFTFSLEKDTCSSLVNPSFPGCLVVFCNEDK</sequence>
<dbReference type="Gene3D" id="3.10.20.30">
    <property type="match status" value="1"/>
</dbReference>
<evidence type="ECO:0000256" key="1">
    <source>
        <dbReference type="ARBA" id="ARBA00006487"/>
    </source>
</evidence>
<keyword evidence="5" id="KW-0408">Iron</keyword>
<proteinExistence type="inferred from homology"/>